<dbReference type="SMART" id="SM00564">
    <property type="entry name" value="PQQ"/>
    <property type="match status" value="6"/>
</dbReference>
<evidence type="ECO:0000313" key="2">
    <source>
        <dbReference type="EMBL" id="OWR06213.1"/>
    </source>
</evidence>
<protein>
    <recommendedName>
        <fullName evidence="1">Pyrrolo-quinoline quinone repeat domain-containing protein</fullName>
    </recommendedName>
</protein>
<gene>
    <name evidence="2" type="ORF">CDO81_02225</name>
</gene>
<dbReference type="InterPro" id="IPR011047">
    <property type="entry name" value="Quinoprotein_ADH-like_sf"/>
</dbReference>
<feature type="domain" description="Pyrrolo-quinoline quinone repeat" evidence="1">
    <location>
        <begin position="292"/>
        <end position="536"/>
    </location>
</feature>
<dbReference type="PANTHER" id="PTHR34512:SF30">
    <property type="entry name" value="OUTER MEMBRANE PROTEIN ASSEMBLY FACTOR BAMB"/>
    <property type="match status" value="1"/>
</dbReference>
<evidence type="ECO:0000313" key="3">
    <source>
        <dbReference type="Proteomes" id="UP000197446"/>
    </source>
</evidence>
<evidence type="ECO:0000259" key="1">
    <source>
        <dbReference type="Pfam" id="PF13360"/>
    </source>
</evidence>
<proteinExistence type="predicted"/>
<organism evidence="2 3">
    <name type="scientific">Roseateles puraquae</name>
    <dbReference type="NCBI Taxonomy" id="431059"/>
    <lineage>
        <taxon>Bacteria</taxon>
        <taxon>Pseudomonadati</taxon>
        <taxon>Pseudomonadota</taxon>
        <taxon>Betaproteobacteria</taxon>
        <taxon>Burkholderiales</taxon>
        <taxon>Sphaerotilaceae</taxon>
        <taxon>Roseateles</taxon>
    </lineage>
</organism>
<comment type="caution">
    <text evidence="2">The sequence shown here is derived from an EMBL/GenBank/DDBJ whole genome shotgun (WGS) entry which is preliminary data.</text>
</comment>
<dbReference type="Pfam" id="PF13360">
    <property type="entry name" value="PQQ_2"/>
    <property type="match status" value="1"/>
</dbReference>
<keyword evidence="3" id="KW-1185">Reference proteome</keyword>
<dbReference type="InterPro" id="IPR002372">
    <property type="entry name" value="PQQ_rpt_dom"/>
</dbReference>
<accession>A0A254NPD3</accession>
<name>A0A254NPD3_9BURK</name>
<sequence>MLFSRAWRVVSPSTTGARSRMESGGRVDMVASCQGLPGLVLGRATDPVRPHVQSHQAGRLHLAYSARRLSGAVCDDNINLESGSEVMQTMRWMVACALAAGLMGCGGGGGASPAPEPMAQVTLSTAAIKQDLAAGDVLGLKLEGQWTFAGTGPVYLQLRDASASFSLPAVQAASPDNRIALDIATLATLEPGKRAGTLELRACRDAACAQPFSSAPASVAYELNVAAVPDWATHQANARHSGEVAIRLDPAKFSKAWEWRRPVGSEPIGGINPVVTKAGKVLVTTDVYFGEARLYALSEANGSVVWQQSMGNVPAFNPPAVGDTKVYAAVTGHEATYLWAFDLETGVFQFKSPFEGQWPHFLAPTVMGDAVYQGSGYYGGQIKAYASGDGALRWSAMPNGVWDMFTPAVDDQAVYHHNGASLFVFDKVTGAEKARIADPFGGQSGYSYHGAPVLGSRGNVIAFAGGAFSGRASSNTEQYEQRKLSSFSISAAKYEWSTASAYLTAPAVGAGFVYAARNNPAALDAIDESTGQVAWSWSPPAGTDSEFHRNLVLTKTHLFVSTDRNVYALDLKTRQAVWTYPAPGMLAISAGRTLYIATGARESDGRLVAIRLK</sequence>
<dbReference type="EMBL" id="NISI01000001">
    <property type="protein sequence ID" value="OWR06213.1"/>
    <property type="molecule type" value="Genomic_DNA"/>
</dbReference>
<dbReference type="PANTHER" id="PTHR34512">
    <property type="entry name" value="CELL SURFACE PROTEIN"/>
    <property type="match status" value="1"/>
</dbReference>
<dbReference type="AlphaFoldDB" id="A0A254NPD3"/>
<dbReference type="Gene3D" id="2.130.10.10">
    <property type="entry name" value="YVTN repeat-like/Quinoprotein amine dehydrogenase"/>
    <property type="match status" value="2"/>
</dbReference>
<dbReference type="InterPro" id="IPR015943">
    <property type="entry name" value="WD40/YVTN_repeat-like_dom_sf"/>
</dbReference>
<dbReference type="InterPro" id="IPR018391">
    <property type="entry name" value="PQQ_b-propeller_rpt"/>
</dbReference>
<dbReference type="Proteomes" id="UP000197446">
    <property type="component" value="Unassembled WGS sequence"/>
</dbReference>
<reference evidence="2 3" key="1">
    <citation type="journal article" date="2007" name="Int. J. Syst. Evol. Microbiol.">
        <title>Description of Pelomonas aquatica sp. nov. and Pelomonas puraquae sp. nov., isolated from industrial and haemodialysis water.</title>
        <authorList>
            <person name="Gomila M."/>
            <person name="Bowien B."/>
            <person name="Falsen E."/>
            <person name="Moore E.R."/>
            <person name="Lalucat J."/>
        </authorList>
    </citation>
    <scope>NUCLEOTIDE SEQUENCE [LARGE SCALE GENOMIC DNA]</scope>
    <source>
        <strain evidence="2 3">CCUG 52769</strain>
    </source>
</reference>
<dbReference type="SUPFAM" id="SSF50998">
    <property type="entry name" value="Quinoprotein alcohol dehydrogenase-like"/>
    <property type="match status" value="1"/>
</dbReference>